<gene>
    <name evidence="2" type="ORF">UMAG_01251</name>
</gene>
<dbReference type="EMBL" id="CM003141">
    <property type="protein sequence ID" value="KIS71350.1"/>
    <property type="molecule type" value="Genomic_DNA"/>
</dbReference>
<feature type="compositionally biased region" description="Basic and acidic residues" evidence="1">
    <location>
        <begin position="602"/>
        <end position="612"/>
    </location>
</feature>
<dbReference type="RefSeq" id="XP_011387183.1">
    <property type="nucleotide sequence ID" value="XM_011388881.1"/>
</dbReference>
<dbReference type="InParanoid" id="A0A0D1EAD8"/>
<dbReference type="GeneID" id="23562339"/>
<proteinExistence type="predicted"/>
<feature type="compositionally biased region" description="Low complexity" evidence="1">
    <location>
        <begin position="553"/>
        <end position="563"/>
    </location>
</feature>
<sequence length="632" mass="70152">MASYTSHLYHESGCSYLAKPKNIGNSSSTESLSKQTPGTRPQVQLELDSVALAGEAAFSGLFPWVKHESDVNEGQRPAMLERNTLARDTQIRTALKKDQGVASFEYRDAPHLTQVPLLTPRTVIYDHSTSNADSQSANSLSSALSNQIQKLHEEAHLALRDTETATTSDHHSALEQDTKARWKSNEHLLLWSTNTRTLNVSNEAIAKVAEAEASRSHASNVMPPLPTLQGGPLSHVVYGEAVPTGLPRSPVPARNAGTAKEDWCAEDEVLDFYDEAHLPGYQVWTRGATRSSVMAIRVPRQMMGWKAVLMYASGRDGAMPRLERDLSNKARRSSKVLGKQGWEVRQEALKNSYDFRRGSSILATMHAGHRLFKHDWHIIVKDGSKYVWRMDKHELALYHEDEGDFVKVGEFCKAVPPSRMNVELDTGTVAGCLPDSTKRIGSFRFHTRRSKFGASTLQNGAIFDVSLAVASLVALFGARGGFVHVSAAFEPSSDPMRNVLEQQRQSAPDREQMMLALPRPGFARDTESVLSDTTDEDADAPTYDNRRPHSTGQSSQQSPSLQPTYLRPQQADREADHSRSNKGRKRFSSFFGKNSPPVVQSEEARHSTDDRPVTTSQQIARQYRTRSVMLCS</sequence>
<accession>A0A0D1EAD8</accession>
<evidence type="ECO:0000256" key="1">
    <source>
        <dbReference type="SAM" id="MobiDB-lite"/>
    </source>
</evidence>
<keyword evidence="3" id="KW-1185">Reference proteome</keyword>
<dbReference type="eggNOG" id="ENOG502RDG5">
    <property type="taxonomic scope" value="Eukaryota"/>
</dbReference>
<dbReference type="KEGG" id="uma:UMAG_01251"/>
<dbReference type="VEuPathDB" id="FungiDB:UMAG_01251"/>
<evidence type="ECO:0000313" key="3">
    <source>
        <dbReference type="Proteomes" id="UP000000561"/>
    </source>
</evidence>
<organism evidence="2 3">
    <name type="scientific">Mycosarcoma maydis</name>
    <name type="common">Corn smut fungus</name>
    <name type="synonym">Ustilago maydis</name>
    <dbReference type="NCBI Taxonomy" id="5270"/>
    <lineage>
        <taxon>Eukaryota</taxon>
        <taxon>Fungi</taxon>
        <taxon>Dikarya</taxon>
        <taxon>Basidiomycota</taxon>
        <taxon>Ustilaginomycotina</taxon>
        <taxon>Ustilaginomycetes</taxon>
        <taxon>Ustilaginales</taxon>
        <taxon>Ustilaginaceae</taxon>
        <taxon>Mycosarcoma</taxon>
    </lineage>
</organism>
<name>A0A0D1EAD8_MYCMD</name>
<feature type="compositionally biased region" description="Basic and acidic residues" evidence="1">
    <location>
        <begin position="570"/>
        <end position="579"/>
    </location>
</feature>
<feature type="region of interest" description="Disordered" evidence="1">
    <location>
        <begin position="519"/>
        <end position="617"/>
    </location>
</feature>
<reference evidence="2 3" key="1">
    <citation type="journal article" date="2006" name="Nature">
        <title>Insights from the genome of the biotrophic fungal plant pathogen Ustilago maydis.</title>
        <authorList>
            <person name="Kamper J."/>
            <person name="Kahmann R."/>
            <person name="Bolker M."/>
            <person name="Ma L.J."/>
            <person name="Brefort T."/>
            <person name="Saville B.J."/>
            <person name="Banuett F."/>
            <person name="Kronstad J.W."/>
            <person name="Gold S.E."/>
            <person name="Muller O."/>
            <person name="Perlin M.H."/>
            <person name="Wosten H.A."/>
            <person name="de Vries R."/>
            <person name="Ruiz-Herrera J."/>
            <person name="Reynaga-Pena C.G."/>
            <person name="Snetselaar K."/>
            <person name="McCann M."/>
            <person name="Perez-Martin J."/>
            <person name="Feldbrugge M."/>
            <person name="Basse C.W."/>
            <person name="Steinberg G."/>
            <person name="Ibeas J.I."/>
            <person name="Holloman W."/>
            <person name="Guzman P."/>
            <person name="Farman M."/>
            <person name="Stajich J.E."/>
            <person name="Sentandreu R."/>
            <person name="Gonzalez-Prieto J.M."/>
            <person name="Kennell J.C."/>
            <person name="Molina L."/>
            <person name="Schirawski J."/>
            <person name="Mendoza-Mendoza A."/>
            <person name="Greilinger D."/>
            <person name="Munch K."/>
            <person name="Rossel N."/>
            <person name="Scherer M."/>
            <person name="Vranes M."/>
            <person name="Ladendorf O."/>
            <person name="Vincon V."/>
            <person name="Fuchs U."/>
            <person name="Sandrock B."/>
            <person name="Meng S."/>
            <person name="Ho E.C."/>
            <person name="Cahill M.J."/>
            <person name="Boyce K.J."/>
            <person name="Klose J."/>
            <person name="Klosterman S.J."/>
            <person name="Deelstra H.J."/>
            <person name="Ortiz-Castellanos L."/>
            <person name="Li W."/>
            <person name="Sanchez-Alonso P."/>
            <person name="Schreier P.H."/>
            <person name="Hauser-Hahn I."/>
            <person name="Vaupel M."/>
            <person name="Koopmann E."/>
            <person name="Friedrich G."/>
            <person name="Voss H."/>
            <person name="Schluter T."/>
            <person name="Margolis J."/>
            <person name="Platt D."/>
            <person name="Swimmer C."/>
            <person name="Gnirke A."/>
            <person name="Chen F."/>
            <person name="Vysotskaia V."/>
            <person name="Mannhaupt G."/>
            <person name="Guldener U."/>
            <person name="Munsterkotter M."/>
            <person name="Haase D."/>
            <person name="Oesterheld M."/>
            <person name="Mewes H.W."/>
            <person name="Mauceli E.W."/>
            <person name="DeCaprio D."/>
            <person name="Wade C.M."/>
            <person name="Butler J."/>
            <person name="Young S."/>
            <person name="Jaffe D.B."/>
            <person name="Calvo S."/>
            <person name="Nusbaum C."/>
            <person name="Galagan J."/>
            <person name="Birren B.W."/>
        </authorList>
    </citation>
    <scope>NUCLEOTIDE SEQUENCE [LARGE SCALE GENOMIC DNA]</scope>
    <source>
        <strain evidence="3">DSM 14603 / FGSC 9021 / UM521</strain>
    </source>
</reference>
<protein>
    <submittedName>
        <fullName evidence="2">Uncharacterized protein</fullName>
    </submittedName>
</protein>
<dbReference type="AlphaFoldDB" id="A0A0D1EAD8"/>
<dbReference type="Proteomes" id="UP000000561">
    <property type="component" value="Chromosome 2"/>
</dbReference>
<evidence type="ECO:0000313" key="2">
    <source>
        <dbReference type="EMBL" id="KIS71350.1"/>
    </source>
</evidence>
<dbReference type="OrthoDB" id="2547303at2759"/>